<dbReference type="EnsemblPlants" id="AVESA.00010b.r2.4DG0771110.1">
    <property type="protein sequence ID" value="AVESA.00010b.r2.4DG0771110.1.CDS"/>
    <property type="gene ID" value="AVESA.00010b.r2.4DG0771110"/>
</dbReference>
<keyword evidence="2" id="KW-1185">Reference proteome</keyword>
<reference evidence="1" key="1">
    <citation type="submission" date="2021-05" db="EMBL/GenBank/DDBJ databases">
        <authorList>
            <person name="Scholz U."/>
            <person name="Mascher M."/>
            <person name="Fiebig A."/>
        </authorList>
    </citation>
    <scope>NUCLEOTIDE SEQUENCE [LARGE SCALE GENOMIC DNA]</scope>
</reference>
<proteinExistence type="predicted"/>
<organism evidence="1 2">
    <name type="scientific">Avena sativa</name>
    <name type="common">Oat</name>
    <dbReference type="NCBI Taxonomy" id="4498"/>
    <lineage>
        <taxon>Eukaryota</taxon>
        <taxon>Viridiplantae</taxon>
        <taxon>Streptophyta</taxon>
        <taxon>Embryophyta</taxon>
        <taxon>Tracheophyta</taxon>
        <taxon>Spermatophyta</taxon>
        <taxon>Magnoliopsida</taxon>
        <taxon>Liliopsida</taxon>
        <taxon>Poales</taxon>
        <taxon>Poaceae</taxon>
        <taxon>BOP clade</taxon>
        <taxon>Pooideae</taxon>
        <taxon>Poodae</taxon>
        <taxon>Poeae</taxon>
        <taxon>Poeae Chloroplast Group 1 (Aveneae type)</taxon>
        <taxon>Aveninae</taxon>
        <taxon>Avena</taxon>
    </lineage>
</organism>
<accession>A0ACD5XD61</accession>
<sequence>MATAGEEAERSAAAGERPRVPFARGGPVFVPFMVGPISTVSEFMSSTLREVQSLRDELGDPGDEFEDELCVDELRVLSEEELVERALREAMEEDWDVGAQSQPVDQRSDTVPQPVDQRSGTPSESVDRRSGTPSQPLDQRFDGGMSASSTPRNETVTSSASVETPSSMSPLDDMAVGLDGIGLGEPHGNNGKTIGEKRKNIERKENNGALNSDSRAERVTAKSPVDMAIVLHVSQGSKGKPRGRKGKNGTISNSSIESGTPVSRSEDMSVVPHDQEGADGQIKRRKGKKRGRHFDREVRAHILQGRYLTKAEKMAEIKIKQEEDKREARLHSFSGDSEMSKGSKASSEKTDVAKSLSYNSAPWKHKASKSEEHIPVVYPEVILCVEIYEQRHSSVKSQEFLVLGSQLLTDLKDNIYCSTNKLMEVNKQHNYSGYFLIEDMFYNDMRHYSAVDYSKPILDWLNDSSDEVAEKWDAISSGVLKKRQKDLLRGLNISNVPDFKSAKMQSTYFSDLHFRLGAGYLYCHQGNCKHTFVIRDMRLIHPEDTQNQSEYPLMTFQMQRRFQKCSVCQIYLATKMTVDDKWAPNNPCYFCKQCYYLLHYREDDSLLYHHTVYDYLQE</sequence>
<name>A0ACD5XD61_AVESA</name>
<protein>
    <submittedName>
        <fullName evidence="1">Uncharacterized protein</fullName>
    </submittedName>
</protein>
<evidence type="ECO:0000313" key="1">
    <source>
        <dbReference type="EnsemblPlants" id="AVESA.00010b.r2.4DG0771110.1.CDS"/>
    </source>
</evidence>
<evidence type="ECO:0000313" key="2">
    <source>
        <dbReference type="Proteomes" id="UP001732700"/>
    </source>
</evidence>
<dbReference type="Proteomes" id="UP001732700">
    <property type="component" value="Chromosome 4D"/>
</dbReference>
<reference evidence="1" key="2">
    <citation type="submission" date="2025-09" db="UniProtKB">
        <authorList>
            <consortium name="EnsemblPlants"/>
        </authorList>
    </citation>
    <scope>IDENTIFICATION</scope>
</reference>